<keyword evidence="1" id="KW-1133">Transmembrane helix</keyword>
<dbReference type="EC" id="2.7.7.65" evidence="3"/>
<dbReference type="Proteomes" id="UP001432000">
    <property type="component" value="Chromosome"/>
</dbReference>
<dbReference type="EMBL" id="CP147846">
    <property type="protein sequence ID" value="WXG67222.1"/>
    <property type="molecule type" value="Genomic_DNA"/>
</dbReference>
<feature type="transmembrane region" description="Helical" evidence="1">
    <location>
        <begin position="27"/>
        <end position="44"/>
    </location>
</feature>
<dbReference type="PANTHER" id="PTHR45138">
    <property type="entry name" value="REGULATORY COMPONENTS OF SENSORY TRANSDUCTION SYSTEM"/>
    <property type="match status" value="1"/>
</dbReference>
<dbReference type="NCBIfam" id="TIGR00254">
    <property type="entry name" value="GGDEF"/>
    <property type="match status" value="1"/>
</dbReference>
<keyword evidence="3" id="KW-0808">Transferase</keyword>
<feature type="transmembrane region" description="Helical" evidence="1">
    <location>
        <begin position="50"/>
        <end position="71"/>
    </location>
</feature>
<dbReference type="Gene3D" id="3.30.70.270">
    <property type="match status" value="1"/>
</dbReference>
<dbReference type="PROSITE" id="PS50887">
    <property type="entry name" value="GGDEF"/>
    <property type="match status" value="1"/>
</dbReference>
<dbReference type="Pfam" id="PF00990">
    <property type="entry name" value="GGDEF"/>
    <property type="match status" value="1"/>
</dbReference>
<dbReference type="CDD" id="cd01949">
    <property type="entry name" value="GGDEF"/>
    <property type="match status" value="1"/>
</dbReference>
<keyword evidence="1" id="KW-0472">Membrane</keyword>
<dbReference type="SUPFAM" id="SSF55073">
    <property type="entry name" value="Nucleotide cyclase"/>
    <property type="match status" value="1"/>
</dbReference>
<protein>
    <submittedName>
        <fullName evidence="3">GGDEF domain-containing protein</fullName>
        <ecNumber evidence="3">2.7.7.65</ecNumber>
    </submittedName>
</protein>
<evidence type="ECO:0000313" key="4">
    <source>
        <dbReference type="Proteomes" id="UP001432000"/>
    </source>
</evidence>
<keyword evidence="1" id="KW-0812">Transmembrane</keyword>
<dbReference type="InterPro" id="IPR043128">
    <property type="entry name" value="Rev_trsase/Diguanyl_cyclase"/>
</dbReference>
<dbReference type="InterPro" id="IPR000160">
    <property type="entry name" value="GGDEF_dom"/>
</dbReference>
<keyword evidence="3" id="KW-0548">Nucleotidyltransferase</keyword>
<dbReference type="InterPro" id="IPR050469">
    <property type="entry name" value="Diguanylate_Cyclase"/>
</dbReference>
<dbReference type="InterPro" id="IPR029787">
    <property type="entry name" value="Nucleotide_cyclase"/>
</dbReference>
<proteinExistence type="predicted"/>
<feature type="transmembrane region" description="Helical" evidence="1">
    <location>
        <begin position="128"/>
        <end position="144"/>
    </location>
</feature>
<dbReference type="SMART" id="SM00267">
    <property type="entry name" value="GGDEF"/>
    <property type="match status" value="1"/>
</dbReference>
<evidence type="ECO:0000259" key="2">
    <source>
        <dbReference type="PROSITE" id="PS50887"/>
    </source>
</evidence>
<feature type="transmembrane region" description="Helical" evidence="1">
    <location>
        <begin position="83"/>
        <end position="116"/>
    </location>
</feature>
<name>A0ABZ2PGX7_9NOCA</name>
<dbReference type="RefSeq" id="WP_338886644.1">
    <property type="nucleotide sequence ID" value="NZ_CP147846.1"/>
</dbReference>
<organism evidence="3 4">
    <name type="scientific">Rhodococcus sovatensis</name>
    <dbReference type="NCBI Taxonomy" id="1805840"/>
    <lineage>
        <taxon>Bacteria</taxon>
        <taxon>Bacillati</taxon>
        <taxon>Actinomycetota</taxon>
        <taxon>Actinomycetes</taxon>
        <taxon>Mycobacteriales</taxon>
        <taxon>Nocardiaceae</taxon>
        <taxon>Rhodococcus</taxon>
    </lineage>
</organism>
<gene>
    <name evidence="3" type="ORF">WDS16_18445</name>
</gene>
<reference evidence="3 4" key="1">
    <citation type="submission" date="2024-03" db="EMBL/GenBank/DDBJ databases">
        <title>Natural products discovery in diverse microorganisms through a two-stage MS feature dereplication strategy.</title>
        <authorList>
            <person name="Zhang R."/>
        </authorList>
    </citation>
    <scope>NUCLEOTIDE SEQUENCE [LARGE SCALE GENOMIC DNA]</scope>
    <source>
        <strain evidence="3 4">18930</strain>
    </source>
</reference>
<feature type="domain" description="GGDEF" evidence="2">
    <location>
        <begin position="215"/>
        <end position="330"/>
    </location>
</feature>
<evidence type="ECO:0000313" key="3">
    <source>
        <dbReference type="EMBL" id="WXG67222.1"/>
    </source>
</evidence>
<dbReference type="GO" id="GO:0052621">
    <property type="term" value="F:diguanylate cyclase activity"/>
    <property type="evidence" value="ECO:0007669"/>
    <property type="project" value="UniProtKB-EC"/>
</dbReference>
<keyword evidence="4" id="KW-1185">Reference proteome</keyword>
<dbReference type="PANTHER" id="PTHR45138:SF9">
    <property type="entry name" value="DIGUANYLATE CYCLASE DGCM-RELATED"/>
    <property type="match status" value="1"/>
</dbReference>
<feature type="transmembrane region" description="Helical" evidence="1">
    <location>
        <begin position="156"/>
        <end position="177"/>
    </location>
</feature>
<evidence type="ECO:0000256" key="1">
    <source>
        <dbReference type="SAM" id="Phobius"/>
    </source>
</evidence>
<sequence>MRLFDHVRNPGSVHGVAELRTRLLRQFLVVTTVLYGAGVIATVLPHGSRVTADITGGIVAVCLGIAGLVTLRLRPRTTAGQHVALGAAMLATPAVMAFHVLTAALFPCLIAAMFLAMYIRAFHPSRDAHIAIGVLIALVLLATLRSSAPVYPITYIIFAVAIFAAAEAFGSVTKALIAASCTDPLTGVLNRAGWEIATTEAVTGPSGRRVDPSKLPVTVVIVDVDNFKAVNDTQGHRAGDELLANLAATWKRAAPDGTVVARIGGDEFAALLSGHPEDIVGDFVSTTVESLPYTSIGVAASRDADEPISDILARADAELYQAKRGRTDQV</sequence>
<accession>A0ABZ2PGX7</accession>